<reference evidence="2 4" key="1">
    <citation type="submission" date="2013-02" db="EMBL/GenBank/DDBJ databases">
        <title>The Genome Sequence of Enterococcus gilvus ATCC BAA-350.</title>
        <authorList>
            <consortium name="The Broad Institute Genome Sequencing Platform"/>
            <consortium name="The Broad Institute Genome Sequencing Center for Infectious Disease"/>
            <person name="Earl A.M."/>
            <person name="Gilmore M.S."/>
            <person name="Lebreton F."/>
            <person name="Walker B."/>
            <person name="Young S.K."/>
            <person name="Zeng Q."/>
            <person name="Gargeya S."/>
            <person name="Fitzgerald M."/>
            <person name="Haas B."/>
            <person name="Abouelleil A."/>
            <person name="Alvarado L."/>
            <person name="Arachchi H.M."/>
            <person name="Berlin A.M."/>
            <person name="Chapman S.B."/>
            <person name="Dewar J."/>
            <person name="Goldberg J."/>
            <person name="Griggs A."/>
            <person name="Gujja S."/>
            <person name="Hansen M."/>
            <person name="Howarth C."/>
            <person name="Imamovic A."/>
            <person name="Larimer J."/>
            <person name="McCowan C."/>
            <person name="Murphy C."/>
            <person name="Neiman D."/>
            <person name="Pearson M."/>
            <person name="Priest M."/>
            <person name="Roberts A."/>
            <person name="Saif S."/>
            <person name="Shea T."/>
            <person name="Sisk P."/>
            <person name="Sykes S."/>
            <person name="Wortman J."/>
            <person name="Nusbaum C."/>
            <person name="Birren B."/>
        </authorList>
    </citation>
    <scope>NUCLEOTIDE SEQUENCE [LARGE SCALE GENOMIC DNA]</scope>
    <source>
        <strain evidence="2 4">ATCC BAA-350</strain>
    </source>
</reference>
<proteinExistence type="predicted"/>
<evidence type="ECO:0000313" key="3">
    <source>
        <dbReference type="EMBL" id="EOW79017.1"/>
    </source>
</evidence>
<name>R2VKN4_9ENTE</name>
<feature type="region of interest" description="Disordered" evidence="1">
    <location>
        <begin position="43"/>
        <end position="86"/>
    </location>
</feature>
<dbReference type="OrthoDB" id="9812621at2"/>
<dbReference type="AlphaFoldDB" id="R2VKN4"/>
<dbReference type="PATRIC" id="fig|1158614.3.peg.285"/>
<comment type="caution">
    <text evidence="2">The sequence shown here is derived from an EMBL/GenBank/DDBJ whole genome shotgun (WGS) entry which is preliminary data.</text>
</comment>
<evidence type="ECO:0000313" key="4">
    <source>
        <dbReference type="Proteomes" id="UP000013750"/>
    </source>
</evidence>
<sequence>MQRNQNQMIKKNTRLKWTVLLLSLIILMLVCAFFLSILGNAPSSSGQNGGVNTSSTDRSSDSSIDTTDSSTSVKNEQQTNETSYSVTFNGYPEASGTYGTIKFHLVTGKSNDGIELTYNSPNFQQTQSALLVPITIPTKSLKVNEHSSVKIVKVNTELKLDTVAAAATKEFFYPFNENDTRVYAYYMNNGHIALAFQPHSNVDQYQVIEFDPSLTSNTTDAPTYEEAKKIMQEKYQTDDSVYADLGSSSDRNGAYRKIKATSVSMKEDGGSGTLGFLKVYSDGIVVETSDGNFEHSNENHYNVN</sequence>
<organism evidence="2 4">
    <name type="scientific">Enterococcus gilvus ATCC BAA-350</name>
    <dbReference type="NCBI Taxonomy" id="1158614"/>
    <lineage>
        <taxon>Bacteria</taxon>
        <taxon>Bacillati</taxon>
        <taxon>Bacillota</taxon>
        <taxon>Bacilli</taxon>
        <taxon>Lactobacillales</taxon>
        <taxon>Enterococcaceae</taxon>
        <taxon>Enterococcus</taxon>
    </lineage>
</organism>
<protein>
    <submittedName>
        <fullName evidence="2">Uncharacterized protein</fullName>
    </submittedName>
</protein>
<dbReference type="Proteomes" id="UP000014160">
    <property type="component" value="Unassembled WGS sequence"/>
</dbReference>
<evidence type="ECO:0000256" key="1">
    <source>
        <dbReference type="SAM" id="MobiDB-lite"/>
    </source>
</evidence>
<keyword evidence="5" id="KW-1185">Reference proteome</keyword>
<gene>
    <name evidence="3" type="ORF">I592_03155</name>
    <name evidence="2" type="ORF">UKC_00293</name>
</gene>
<evidence type="ECO:0000313" key="5">
    <source>
        <dbReference type="Proteomes" id="UP000014160"/>
    </source>
</evidence>
<feature type="compositionally biased region" description="Polar residues" evidence="1">
    <location>
        <begin position="43"/>
        <end position="52"/>
    </location>
</feature>
<dbReference type="HOGENOM" id="CLU_914441_0_0_9"/>
<dbReference type="Proteomes" id="UP000013750">
    <property type="component" value="Unassembled WGS sequence"/>
</dbReference>
<feature type="compositionally biased region" description="Low complexity" evidence="1">
    <location>
        <begin position="53"/>
        <end position="72"/>
    </location>
</feature>
<feature type="compositionally biased region" description="Polar residues" evidence="1">
    <location>
        <begin position="73"/>
        <end position="86"/>
    </location>
</feature>
<reference evidence="3 5" key="2">
    <citation type="submission" date="2013-03" db="EMBL/GenBank/DDBJ databases">
        <title>The Genome Sequence of Enterococcus gilvus ATCC BAA-350 (PacBio/Illumina hybrid assembly).</title>
        <authorList>
            <consortium name="The Broad Institute Genomics Platform"/>
            <consortium name="The Broad Institute Genome Sequencing Center for Infectious Disease"/>
            <person name="Earl A."/>
            <person name="Russ C."/>
            <person name="Gilmore M."/>
            <person name="Surin D."/>
            <person name="Walker B."/>
            <person name="Young S."/>
            <person name="Zeng Q."/>
            <person name="Gargeya S."/>
            <person name="Fitzgerald M."/>
            <person name="Haas B."/>
            <person name="Abouelleil A."/>
            <person name="Allen A.W."/>
            <person name="Alvarado L."/>
            <person name="Arachchi H.M."/>
            <person name="Berlin A.M."/>
            <person name="Chapman S.B."/>
            <person name="Gainer-Dewar J."/>
            <person name="Goldberg J."/>
            <person name="Griggs A."/>
            <person name="Gujja S."/>
            <person name="Hansen M."/>
            <person name="Howarth C."/>
            <person name="Imamovic A."/>
            <person name="Ireland A."/>
            <person name="Larimer J."/>
            <person name="McCowan C."/>
            <person name="Murphy C."/>
            <person name="Pearson M."/>
            <person name="Poon T.W."/>
            <person name="Priest M."/>
            <person name="Roberts A."/>
            <person name="Saif S."/>
            <person name="Shea T."/>
            <person name="Sisk P."/>
            <person name="Sykes S."/>
            <person name="Wortman J."/>
            <person name="Nusbaum C."/>
            <person name="Birren B."/>
        </authorList>
    </citation>
    <scope>NUCLEOTIDE SEQUENCE [LARGE SCALE GENOMIC DNA]</scope>
    <source>
        <strain evidence="3 5">ATCC BAA-350</strain>
    </source>
</reference>
<dbReference type="EMBL" id="ASWH01000002">
    <property type="protein sequence ID" value="EOW79017.1"/>
    <property type="molecule type" value="Genomic_DNA"/>
</dbReference>
<dbReference type="EMBL" id="AJDQ01000003">
    <property type="protein sequence ID" value="EOI58221.1"/>
    <property type="molecule type" value="Genomic_DNA"/>
</dbReference>
<dbReference type="RefSeq" id="WP_010778744.1">
    <property type="nucleotide sequence ID" value="NZ_ASWH01000002.1"/>
</dbReference>
<accession>R2VKN4</accession>
<evidence type="ECO:0000313" key="2">
    <source>
        <dbReference type="EMBL" id="EOI58221.1"/>
    </source>
</evidence>